<dbReference type="Proteomes" id="UP000664044">
    <property type="component" value="Unassembled WGS sequence"/>
</dbReference>
<dbReference type="InterPro" id="IPR002508">
    <property type="entry name" value="MurNAc-LAA_cat"/>
</dbReference>
<dbReference type="PANTHER" id="PTHR30404:SF0">
    <property type="entry name" value="N-ACETYLMURAMOYL-L-ALANINE AMIDASE AMIC"/>
    <property type="match status" value="1"/>
</dbReference>
<proteinExistence type="predicted"/>
<protein>
    <recommendedName>
        <fullName evidence="2">N-acetylmuramoyl-L-alanine amidase</fullName>
        <ecNumber evidence="2">3.5.1.28</ecNumber>
    </recommendedName>
</protein>
<dbReference type="Gene3D" id="3.40.630.40">
    <property type="entry name" value="Zn-dependent exopeptidases"/>
    <property type="match status" value="1"/>
</dbReference>
<comment type="catalytic activity">
    <reaction evidence="1">
        <text>Hydrolyzes the link between N-acetylmuramoyl residues and L-amino acid residues in certain cell-wall glycopeptides.</text>
        <dbReference type="EC" id="3.5.1.28"/>
    </reaction>
</comment>
<evidence type="ECO:0000256" key="1">
    <source>
        <dbReference type="ARBA" id="ARBA00001561"/>
    </source>
</evidence>
<dbReference type="EMBL" id="JAFLNL010000015">
    <property type="protein sequence ID" value="MBO0356017.1"/>
    <property type="molecule type" value="Genomic_DNA"/>
</dbReference>
<dbReference type="SUPFAM" id="SSF53187">
    <property type="entry name" value="Zn-dependent exopeptidases"/>
    <property type="match status" value="1"/>
</dbReference>
<feature type="domain" description="MurNAc-LAA" evidence="4">
    <location>
        <begin position="79"/>
        <end position="195"/>
    </location>
</feature>
<dbReference type="CDD" id="cd02696">
    <property type="entry name" value="MurNAc-LAA"/>
    <property type="match status" value="1"/>
</dbReference>
<evidence type="ECO:0000313" key="5">
    <source>
        <dbReference type="EMBL" id="MBO0356017.1"/>
    </source>
</evidence>
<dbReference type="SMART" id="SM00646">
    <property type="entry name" value="Ami_3"/>
    <property type="match status" value="1"/>
</dbReference>
<name>A0ABS3G9B1_9FLAO</name>
<gene>
    <name evidence="5" type="ORF">J0656_18510</name>
</gene>
<organism evidence="5 6">
    <name type="scientific">Flagellimonas aurea</name>
    <dbReference type="NCBI Taxonomy" id="2915619"/>
    <lineage>
        <taxon>Bacteria</taxon>
        <taxon>Pseudomonadati</taxon>
        <taxon>Bacteroidota</taxon>
        <taxon>Flavobacteriia</taxon>
        <taxon>Flavobacteriales</taxon>
        <taxon>Flavobacteriaceae</taxon>
        <taxon>Flagellimonas</taxon>
    </lineage>
</organism>
<keyword evidence="3" id="KW-0378">Hydrolase</keyword>
<reference evidence="5 6" key="1">
    <citation type="submission" date="2021-03" db="EMBL/GenBank/DDBJ databases">
        <title>Muricauda lutimaris sp. nov. and Muricauda ruestringensis sp. nov, two marine members of the Flavobacteriaceae isolated from deep sea sediments of Western Pacific.</title>
        <authorList>
            <person name="Zhao S."/>
            <person name="Liu R."/>
        </authorList>
    </citation>
    <scope>NUCLEOTIDE SEQUENCE [LARGE SCALE GENOMIC DNA]</scope>
    <source>
        <strain evidence="5 6">BC31-1-A7</strain>
    </source>
</reference>
<dbReference type="InterPro" id="IPR050695">
    <property type="entry name" value="N-acetylmuramoyl_amidase_3"/>
</dbReference>
<evidence type="ECO:0000256" key="2">
    <source>
        <dbReference type="ARBA" id="ARBA00011901"/>
    </source>
</evidence>
<dbReference type="EC" id="3.5.1.28" evidence="2"/>
<accession>A0ABS3G9B1</accession>
<dbReference type="Pfam" id="PF01520">
    <property type="entry name" value="Amidase_3"/>
    <property type="match status" value="1"/>
</dbReference>
<sequence>MILLLKMCFIFGQQKVIVLDPGHGGTDSGAIGINNVLEKDVVLNVAKEIVVLNNTLFDDKFDIYSTRYTDTLTSLNDRGRLARALNADVFVSLHCNHSDNPNARGVEIYVSNWNTNYFEKAVWLAFNLQKDLNEKLGFETRGVKFANFQVIRETSDFMPSVLLELGFLSNGDESNYFQNPDSYCFLALAILECLIKNLDCYERIGG</sequence>
<evidence type="ECO:0000256" key="3">
    <source>
        <dbReference type="ARBA" id="ARBA00022801"/>
    </source>
</evidence>
<comment type="caution">
    <text evidence="5">The sequence shown here is derived from an EMBL/GenBank/DDBJ whole genome shotgun (WGS) entry which is preliminary data.</text>
</comment>
<keyword evidence="6" id="KW-1185">Reference proteome</keyword>
<evidence type="ECO:0000259" key="4">
    <source>
        <dbReference type="SMART" id="SM00646"/>
    </source>
</evidence>
<evidence type="ECO:0000313" key="6">
    <source>
        <dbReference type="Proteomes" id="UP000664044"/>
    </source>
</evidence>
<dbReference type="PANTHER" id="PTHR30404">
    <property type="entry name" value="N-ACETYLMURAMOYL-L-ALANINE AMIDASE"/>
    <property type="match status" value="1"/>
</dbReference>